<keyword evidence="2" id="KW-1185">Reference proteome</keyword>
<proteinExistence type="predicted"/>
<protein>
    <submittedName>
        <fullName evidence="1">Signal recognition particle receptor subunit alpha homolog</fullName>
    </submittedName>
</protein>
<keyword evidence="1" id="KW-0675">Receptor</keyword>
<accession>A0A5A7Q6F9</accession>
<sequence>MDNVSRFGTSISMLCPPILLESHNSKCLNSGDASSLTLTIAISQQLLITRRLSKGQPNIFVSKVPPSTWTCSRVSERKLLNRTLSTGLSLHLLRCNSSRDSKTADGRTANIGIHLWGREVIGRESGLDKWRWSLYPCRERSTTETKFCCEESRLGRVDPLRRH</sequence>
<dbReference type="EMBL" id="BKCP01005972">
    <property type="protein sequence ID" value="GER40833.1"/>
    <property type="molecule type" value="Genomic_DNA"/>
</dbReference>
<gene>
    <name evidence="1" type="ORF">STAS_17525</name>
</gene>
<feature type="non-terminal residue" evidence="1">
    <location>
        <position position="163"/>
    </location>
</feature>
<organism evidence="1 2">
    <name type="scientific">Striga asiatica</name>
    <name type="common">Asiatic witchweed</name>
    <name type="synonym">Buchnera asiatica</name>
    <dbReference type="NCBI Taxonomy" id="4170"/>
    <lineage>
        <taxon>Eukaryota</taxon>
        <taxon>Viridiplantae</taxon>
        <taxon>Streptophyta</taxon>
        <taxon>Embryophyta</taxon>
        <taxon>Tracheophyta</taxon>
        <taxon>Spermatophyta</taxon>
        <taxon>Magnoliopsida</taxon>
        <taxon>eudicotyledons</taxon>
        <taxon>Gunneridae</taxon>
        <taxon>Pentapetalae</taxon>
        <taxon>asterids</taxon>
        <taxon>lamiids</taxon>
        <taxon>Lamiales</taxon>
        <taxon>Orobanchaceae</taxon>
        <taxon>Buchnereae</taxon>
        <taxon>Striga</taxon>
    </lineage>
</organism>
<name>A0A5A7Q6F9_STRAF</name>
<dbReference type="Proteomes" id="UP000325081">
    <property type="component" value="Unassembled WGS sequence"/>
</dbReference>
<comment type="caution">
    <text evidence="1">The sequence shown here is derived from an EMBL/GenBank/DDBJ whole genome shotgun (WGS) entry which is preliminary data.</text>
</comment>
<evidence type="ECO:0000313" key="1">
    <source>
        <dbReference type="EMBL" id="GER40833.1"/>
    </source>
</evidence>
<reference evidence="2" key="1">
    <citation type="journal article" date="2019" name="Curr. Biol.">
        <title>Genome Sequence of Striga asiatica Provides Insight into the Evolution of Plant Parasitism.</title>
        <authorList>
            <person name="Yoshida S."/>
            <person name="Kim S."/>
            <person name="Wafula E.K."/>
            <person name="Tanskanen J."/>
            <person name="Kim Y.M."/>
            <person name="Honaas L."/>
            <person name="Yang Z."/>
            <person name="Spallek T."/>
            <person name="Conn C.E."/>
            <person name="Ichihashi Y."/>
            <person name="Cheong K."/>
            <person name="Cui S."/>
            <person name="Der J.P."/>
            <person name="Gundlach H."/>
            <person name="Jiao Y."/>
            <person name="Hori C."/>
            <person name="Ishida J.K."/>
            <person name="Kasahara H."/>
            <person name="Kiba T."/>
            <person name="Kim M.S."/>
            <person name="Koo N."/>
            <person name="Laohavisit A."/>
            <person name="Lee Y.H."/>
            <person name="Lumba S."/>
            <person name="McCourt P."/>
            <person name="Mortimer J.C."/>
            <person name="Mutuku J.M."/>
            <person name="Nomura T."/>
            <person name="Sasaki-Sekimoto Y."/>
            <person name="Seto Y."/>
            <person name="Wang Y."/>
            <person name="Wakatake T."/>
            <person name="Sakakibara H."/>
            <person name="Demura T."/>
            <person name="Yamaguchi S."/>
            <person name="Yoneyama K."/>
            <person name="Manabe R.I."/>
            <person name="Nelson D.C."/>
            <person name="Schulman A.H."/>
            <person name="Timko M.P."/>
            <person name="dePamphilis C.W."/>
            <person name="Choi D."/>
            <person name="Shirasu K."/>
        </authorList>
    </citation>
    <scope>NUCLEOTIDE SEQUENCE [LARGE SCALE GENOMIC DNA]</scope>
    <source>
        <strain evidence="2">cv. UVA1</strain>
    </source>
</reference>
<evidence type="ECO:0000313" key="2">
    <source>
        <dbReference type="Proteomes" id="UP000325081"/>
    </source>
</evidence>
<dbReference type="AlphaFoldDB" id="A0A5A7Q6F9"/>